<comment type="pathway">
    <text evidence="6">Protein modification; protein glycosylation.</text>
</comment>
<name>A0AA40KAU3_9PEZI</name>
<comment type="caution">
    <text evidence="7">The sequence shown here is derived from an EMBL/GenBank/DDBJ whole genome shotgun (WGS) entry which is preliminary data.</text>
</comment>
<dbReference type="GO" id="GO:0006487">
    <property type="term" value="P:protein N-linked glycosylation"/>
    <property type="evidence" value="ECO:0007669"/>
    <property type="project" value="UniProtKB-UniRule"/>
</dbReference>
<gene>
    <name evidence="7" type="ORF">B0T18DRAFT_486723</name>
</gene>
<keyword evidence="6" id="KW-0256">Endoplasmic reticulum</keyword>
<keyword evidence="8" id="KW-1185">Reference proteome</keyword>
<evidence type="ECO:0000256" key="5">
    <source>
        <dbReference type="ARBA" id="ARBA00023136"/>
    </source>
</evidence>
<keyword evidence="3 6" id="KW-0378">Hydrolase</keyword>
<proteinExistence type="inferred from homology"/>
<keyword evidence="5" id="KW-0472">Membrane</keyword>
<dbReference type="InterPro" id="IPR036938">
    <property type="entry name" value="PAP2/HPO_sf"/>
</dbReference>
<evidence type="ECO:0000256" key="3">
    <source>
        <dbReference type="ARBA" id="ARBA00022801"/>
    </source>
</evidence>
<protein>
    <recommendedName>
        <fullName evidence="6">Dolichyldiphosphatase</fullName>
        <ecNumber evidence="6">3.6.1.43</ecNumber>
    </recommendedName>
</protein>
<comment type="similarity">
    <text evidence="6">Belongs to the dolichyldiphosphatase family.</text>
</comment>
<dbReference type="SUPFAM" id="SSF48317">
    <property type="entry name" value="Acid phosphatase/Vanadium-dependent haloperoxidase"/>
    <property type="match status" value="1"/>
</dbReference>
<dbReference type="EMBL" id="JAUKUD010000002">
    <property type="protein sequence ID" value="KAK0752383.1"/>
    <property type="molecule type" value="Genomic_DNA"/>
</dbReference>
<dbReference type="CDD" id="cd03382">
    <property type="entry name" value="PAP2_dolichyldiphosphatase"/>
    <property type="match status" value="1"/>
</dbReference>
<evidence type="ECO:0000256" key="2">
    <source>
        <dbReference type="ARBA" id="ARBA00022692"/>
    </source>
</evidence>
<comment type="function">
    <text evidence="6">Required for efficient N-glycosylation. Necessary for maintaining optimal levels of dolichol-linked oligosaccharides. Hydrolyzes dolichyl pyrophosphate at a very high rate and dolichyl monophosphate at a much lower rate. Does not act on phosphatidate.</text>
</comment>
<organism evidence="7 8">
    <name type="scientific">Schizothecium vesticola</name>
    <dbReference type="NCBI Taxonomy" id="314040"/>
    <lineage>
        <taxon>Eukaryota</taxon>
        <taxon>Fungi</taxon>
        <taxon>Dikarya</taxon>
        <taxon>Ascomycota</taxon>
        <taxon>Pezizomycotina</taxon>
        <taxon>Sordariomycetes</taxon>
        <taxon>Sordariomycetidae</taxon>
        <taxon>Sordariales</taxon>
        <taxon>Schizotheciaceae</taxon>
        <taxon>Schizothecium</taxon>
    </lineage>
</organism>
<dbReference type="PANTHER" id="PTHR11247">
    <property type="entry name" value="PALMITOYL-PROTEIN THIOESTERASE/DOLICHYLDIPHOSPHATASE 1"/>
    <property type="match status" value="1"/>
</dbReference>
<accession>A0AA40KAU3</accession>
<evidence type="ECO:0000256" key="1">
    <source>
        <dbReference type="ARBA" id="ARBA00004141"/>
    </source>
</evidence>
<dbReference type="AlphaFoldDB" id="A0AA40KAU3"/>
<dbReference type="GO" id="GO:0005789">
    <property type="term" value="C:endoplasmic reticulum membrane"/>
    <property type="evidence" value="ECO:0007669"/>
    <property type="project" value="UniProtKB-SubCell"/>
</dbReference>
<dbReference type="GO" id="GO:0047874">
    <property type="term" value="F:dolichyldiphosphatase activity"/>
    <property type="evidence" value="ECO:0007669"/>
    <property type="project" value="UniProtKB-UniRule"/>
</dbReference>
<evidence type="ECO:0000256" key="6">
    <source>
        <dbReference type="RuleBase" id="RU367078"/>
    </source>
</evidence>
<reference evidence="7" key="1">
    <citation type="submission" date="2023-06" db="EMBL/GenBank/DDBJ databases">
        <title>Genome-scale phylogeny and comparative genomics of the fungal order Sordariales.</title>
        <authorList>
            <consortium name="Lawrence Berkeley National Laboratory"/>
            <person name="Hensen N."/>
            <person name="Bonometti L."/>
            <person name="Westerberg I."/>
            <person name="Brannstrom I.O."/>
            <person name="Guillou S."/>
            <person name="Cros-Aarteil S."/>
            <person name="Calhoun S."/>
            <person name="Haridas S."/>
            <person name="Kuo A."/>
            <person name="Mondo S."/>
            <person name="Pangilinan J."/>
            <person name="Riley R."/>
            <person name="LaButti K."/>
            <person name="Andreopoulos B."/>
            <person name="Lipzen A."/>
            <person name="Chen C."/>
            <person name="Yanf M."/>
            <person name="Daum C."/>
            <person name="Ng V."/>
            <person name="Clum A."/>
            <person name="Steindorff A."/>
            <person name="Ohm R."/>
            <person name="Martin F."/>
            <person name="Silar P."/>
            <person name="Natvig D."/>
            <person name="Lalanne C."/>
            <person name="Gautier V."/>
            <person name="Ament-velasquez S.L."/>
            <person name="Kruys A."/>
            <person name="Hutchinson M.I."/>
            <person name="Powell A.J."/>
            <person name="Barry K."/>
            <person name="Miller A.N."/>
            <person name="Grigoriev I.V."/>
            <person name="Debuchy R."/>
            <person name="Gladieux P."/>
            <person name="Thoren M.H."/>
            <person name="Johannesson H."/>
        </authorList>
    </citation>
    <scope>NUCLEOTIDE SEQUENCE</scope>
    <source>
        <strain evidence="7">SMH3187-1</strain>
    </source>
</reference>
<dbReference type="PANTHER" id="PTHR11247:SF1">
    <property type="entry name" value="DOLICHYLDIPHOSPHATASE 1"/>
    <property type="match status" value="1"/>
</dbReference>
<dbReference type="Proteomes" id="UP001172155">
    <property type="component" value="Unassembled WGS sequence"/>
</dbReference>
<comment type="subcellular location">
    <subcellularLocation>
        <location evidence="6">Endoplasmic reticulum membrane</location>
        <topology evidence="6">Multi-pass membrane protein</topology>
    </subcellularLocation>
    <subcellularLocation>
        <location evidence="1">Membrane</location>
        <topology evidence="1">Multi-pass membrane protein</topology>
    </subcellularLocation>
</comment>
<evidence type="ECO:0000313" key="8">
    <source>
        <dbReference type="Proteomes" id="UP001172155"/>
    </source>
</evidence>
<dbReference type="EC" id="3.6.1.43" evidence="6"/>
<dbReference type="GO" id="GO:0008610">
    <property type="term" value="P:lipid biosynthetic process"/>
    <property type="evidence" value="ECO:0007669"/>
    <property type="project" value="TreeGrafter"/>
</dbReference>
<keyword evidence="2" id="KW-0812">Transmembrane</keyword>
<comment type="catalytic activity">
    <reaction evidence="6">
        <text>a di-trans,poly-cis-dolichyl diphosphate + H2O = a di-trans,poly-cis-dolichyl phosphate + phosphate + H(+)</text>
        <dbReference type="Rhea" id="RHEA:14385"/>
        <dbReference type="Rhea" id="RHEA-COMP:19498"/>
        <dbReference type="Rhea" id="RHEA-COMP:19506"/>
        <dbReference type="ChEBI" id="CHEBI:15377"/>
        <dbReference type="ChEBI" id="CHEBI:15378"/>
        <dbReference type="ChEBI" id="CHEBI:43474"/>
        <dbReference type="ChEBI" id="CHEBI:57497"/>
        <dbReference type="ChEBI" id="CHEBI:57683"/>
        <dbReference type="EC" id="3.6.1.43"/>
    </reaction>
</comment>
<sequence>MSSDITPLASLSLTHVRYNPSDPLSLLSAYLSLLPQALLISYTTLALSTREAEVLLLLAGQLACEALNFILKRLIRQDRPRHIHADTTKGYGMPSSHAQFASFWAVSVVLFLLVRHRGDTPRVPVLRWLRVRDLVVEEDVSLAGWEKWEGRRDAERLKREAAGKKGE</sequence>
<dbReference type="InterPro" id="IPR039667">
    <property type="entry name" value="Dolichyldiphosphatase_PAP2"/>
</dbReference>
<evidence type="ECO:0000256" key="4">
    <source>
        <dbReference type="ARBA" id="ARBA00022989"/>
    </source>
</evidence>
<evidence type="ECO:0000313" key="7">
    <source>
        <dbReference type="EMBL" id="KAK0752383.1"/>
    </source>
</evidence>
<keyword evidence="4" id="KW-1133">Transmembrane helix</keyword>